<organism evidence="10 11">
    <name type="scientific">Calderihabitans maritimus</name>
    <dbReference type="NCBI Taxonomy" id="1246530"/>
    <lineage>
        <taxon>Bacteria</taxon>
        <taxon>Bacillati</taxon>
        <taxon>Bacillota</taxon>
        <taxon>Clostridia</taxon>
        <taxon>Neomoorellales</taxon>
        <taxon>Calderihabitantaceae</taxon>
        <taxon>Calderihabitans</taxon>
    </lineage>
</organism>
<keyword evidence="4" id="KW-0408">Iron</keyword>
<dbReference type="InterPro" id="IPR020558">
    <property type="entry name" value="DiOHA_6PGluconate_deHydtase_CS"/>
</dbReference>
<dbReference type="PANTHER" id="PTHR43661">
    <property type="entry name" value="D-XYLONATE DEHYDRATASE"/>
    <property type="match status" value="1"/>
</dbReference>
<dbReference type="SUPFAM" id="SSF52016">
    <property type="entry name" value="LeuD/IlvD-like"/>
    <property type="match status" value="1"/>
</dbReference>
<keyword evidence="7" id="KW-0028">Amino-acid biosynthesis</keyword>
<accession>A0A1Z5HR07</accession>
<dbReference type="Pfam" id="PF24877">
    <property type="entry name" value="ILV_EDD_C"/>
    <property type="match status" value="1"/>
</dbReference>
<evidence type="ECO:0000256" key="2">
    <source>
        <dbReference type="ARBA" id="ARBA00022714"/>
    </source>
</evidence>
<dbReference type="EMBL" id="BDGJ01000042">
    <property type="protein sequence ID" value="GAW91944.1"/>
    <property type="molecule type" value="Genomic_DNA"/>
</dbReference>
<evidence type="ECO:0000259" key="9">
    <source>
        <dbReference type="Pfam" id="PF24877"/>
    </source>
</evidence>
<evidence type="ECO:0000256" key="7">
    <source>
        <dbReference type="ARBA" id="ARBA00023304"/>
    </source>
</evidence>
<keyword evidence="2" id="KW-0001">2Fe-2S</keyword>
<keyword evidence="11" id="KW-1185">Reference proteome</keyword>
<proteinExistence type="inferred from homology"/>
<dbReference type="Gene3D" id="3.50.30.80">
    <property type="entry name" value="IlvD/EDD C-terminal domain-like"/>
    <property type="match status" value="1"/>
</dbReference>
<dbReference type="GO" id="GO:0051537">
    <property type="term" value="F:2 iron, 2 sulfur cluster binding"/>
    <property type="evidence" value="ECO:0007669"/>
    <property type="project" value="UniProtKB-KW"/>
</dbReference>
<keyword evidence="6" id="KW-0456">Lyase</keyword>
<evidence type="ECO:0000259" key="8">
    <source>
        <dbReference type="Pfam" id="PF00920"/>
    </source>
</evidence>
<dbReference type="InterPro" id="IPR056740">
    <property type="entry name" value="ILV_EDD_C"/>
</dbReference>
<evidence type="ECO:0000256" key="3">
    <source>
        <dbReference type="ARBA" id="ARBA00022723"/>
    </source>
</evidence>
<dbReference type="PROSITE" id="PS00886">
    <property type="entry name" value="ILVD_EDD_1"/>
    <property type="match status" value="1"/>
</dbReference>
<dbReference type="GO" id="GO:0016836">
    <property type="term" value="F:hydro-lyase activity"/>
    <property type="evidence" value="ECO:0007669"/>
    <property type="project" value="TreeGrafter"/>
</dbReference>
<dbReference type="FunFam" id="3.50.30.80:FF:000001">
    <property type="entry name" value="Dihydroxy-acid dehydratase"/>
    <property type="match status" value="1"/>
</dbReference>
<reference evidence="11" key="1">
    <citation type="journal article" date="2017" name="Appl. Environ. Microbiol.">
        <title>Genomic analysis of Calderihabitans maritimus KKC1, a thermophilic hydrogenogenic carboxydotrophic bacterium isolated from marine sediment.</title>
        <authorList>
            <person name="Omae K."/>
            <person name="Yoneda Y."/>
            <person name="Fukuyama Y."/>
            <person name="Yoshida T."/>
            <person name="Sako Y."/>
        </authorList>
    </citation>
    <scope>NUCLEOTIDE SEQUENCE [LARGE SCALE GENOMIC DNA]</scope>
    <source>
        <strain evidence="11">KKC1</strain>
    </source>
</reference>
<dbReference type="RefSeq" id="WP_088553389.1">
    <property type="nucleotide sequence ID" value="NZ_BDGJ01000042.1"/>
</dbReference>
<comment type="caution">
    <text evidence="10">The sequence shown here is derived from an EMBL/GenBank/DDBJ whole genome shotgun (WGS) entry which is preliminary data.</text>
</comment>
<dbReference type="PANTHER" id="PTHR43661:SF3">
    <property type="entry name" value="D-XYLONATE DEHYDRATASE YAGF-RELATED"/>
    <property type="match status" value="1"/>
</dbReference>
<dbReference type="GO" id="GO:0005829">
    <property type="term" value="C:cytosol"/>
    <property type="evidence" value="ECO:0007669"/>
    <property type="project" value="TreeGrafter"/>
</dbReference>
<evidence type="ECO:0000256" key="6">
    <source>
        <dbReference type="ARBA" id="ARBA00023239"/>
    </source>
</evidence>
<dbReference type="SUPFAM" id="SSF143975">
    <property type="entry name" value="IlvD/EDD N-terminal domain-like"/>
    <property type="match status" value="1"/>
</dbReference>
<keyword evidence="7" id="KW-0100">Branched-chain amino acid biosynthesis</keyword>
<dbReference type="InterPro" id="IPR037237">
    <property type="entry name" value="IlvD/EDD_N"/>
</dbReference>
<comment type="similarity">
    <text evidence="1">Belongs to the IlvD/Edd family.</text>
</comment>
<dbReference type="AlphaFoldDB" id="A0A1Z5HR07"/>
<dbReference type="InterPro" id="IPR000581">
    <property type="entry name" value="ILV_EDD_N"/>
</dbReference>
<evidence type="ECO:0000256" key="4">
    <source>
        <dbReference type="ARBA" id="ARBA00023004"/>
    </source>
</evidence>
<evidence type="ECO:0000313" key="10">
    <source>
        <dbReference type="EMBL" id="GAW91944.1"/>
    </source>
</evidence>
<keyword evidence="3" id="KW-0479">Metal-binding</keyword>
<protein>
    <submittedName>
        <fullName evidence="10">Dihydroxy-acid dehydratase</fullName>
    </submittedName>
</protein>
<keyword evidence="5" id="KW-0411">Iron-sulfur</keyword>
<evidence type="ECO:0000313" key="11">
    <source>
        <dbReference type="Proteomes" id="UP000197032"/>
    </source>
</evidence>
<dbReference type="GO" id="GO:0046872">
    <property type="term" value="F:metal ion binding"/>
    <property type="evidence" value="ECO:0007669"/>
    <property type="project" value="UniProtKB-KW"/>
</dbReference>
<feature type="domain" description="Dihydroxy-acid/6-phosphogluconate dehydratase C-terminal" evidence="9">
    <location>
        <begin position="355"/>
        <end position="544"/>
    </location>
</feature>
<dbReference type="Proteomes" id="UP000197032">
    <property type="component" value="Unassembled WGS sequence"/>
</dbReference>
<evidence type="ECO:0000256" key="5">
    <source>
        <dbReference type="ARBA" id="ARBA00023014"/>
    </source>
</evidence>
<dbReference type="Pfam" id="PF00920">
    <property type="entry name" value="ILVD_EDD_N"/>
    <property type="match status" value="1"/>
</dbReference>
<sequence length="554" mass="59197">MPVANRLSKISDYQRAIIKAHLCSTGLSYEDLDKPIIAVVNTWNEVSPGHVPLRELAGYVKAGIKAAGGTPLEFNTIAICDGIAQGHAGMRYSLPSRELVSDSVEAMIQGHGIFDGAVLLGSCDKIIPGLLMAAARLNIPSLLLTGGPMINYILAAEHKQDRKRFLEGRLEEKDLVDKTMRYYTGPGVCPFLGTANTMAIVAEALGMSLPGSSLHPAMSALRRQAAEIAGRQAVELVRKGLTPRKILTREAFENAIAVVLAIGGSLNSVLHLLGIAAEAGVNLDIEVFDEVSRRVPLLTSITPNGNSFTVIDFYHAGGVPALLKELLPLINGKVITVSGKTVAENVSQAEILNDKVIRPLRNPIAPAGGIAVLRGNLAPEGALVKVSAVPPEQYVFRGRALIFDREEQALNASRSGRINSGTVVVIRYEGPSGGPGMREMHRITEILQNADNVAVITDGRFSGASAGLSVGYISPEAAAGGPIALVRDGDTIEINIPERRLQLLVEERELEQRRRETKLNGGNHSESNFLQLYAVSTTSAASGAVRKKICTWDK</sequence>
<name>A0A1Z5HR07_9FIRM</name>
<dbReference type="OrthoDB" id="9807077at2"/>
<feature type="domain" description="Dihydroxy-acid/6-phosphogluconate dehydratase N-terminal" evidence="8">
    <location>
        <begin position="34"/>
        <end position="345"/>
    </location>
</feature>
<gene>
    <name evidence="10" type="ORF">KKC1_11040</name>
</gene>
<evidence type="ECO:0000256" key="1">
    <source>
        <dbReference type="ARBA" id="ARBA00006486"/>
    </source>
</evidence>
<dbReference type="InterPro" id="IPR042096">
    <property type="entry name" value="Dihydro-acid_dehy_C"/>
</dbReference>
<dbReference type="GO" id="GO:0009082">
    <property type="term" value="P:branched-chain amino acid biosynthetic process"/>
    <property type="evidence" value="ECO:0007669"/>
    <property type="project" value="UniProtKB-KW"/>
</dbReference>